<feature type="non-terminal residue" evidence="2">
    <location>
        <position position="56"/>
    </location>
</feature>
<evidence type="ECO:0000313" key="2">
    <source>
        <dbReference type="EMBL" id="SVD46040.1"/>
    </source>
</evidence>
<accession>A0A382VI26</accession>
<dbReference type="AlphaFoldDB" id="A0A382VI26"/>
<evidence type="ECO:0000259" key="1">
    <source>
        <dbReference type="Pfam" id="PF05226"/>
    </source>
</evidence>
<organism evidence="2">
    <name type="scientific">marine metagenome</name>
    <dbReference type="NCBI Taxonomy" id="408172"/>
    <lineage>
        <taxon>unclassified sequences</taxon>
        <taxon>metagenomes</taxon>
        <taxon>ecological metagenomes</taxon>
    </lineage>
</organism>
<sequence>MKVLRYQVFDAYQNFHTYSIPDPQVILIDIDEKTLKELGQFPFKRTVNAELTDKLG</sequence>
<protein>
    <recommendedName>
        <fullName evidence="1">CHASE2 domain-containing protein</fullName>
    </recommendedName>
</protein>
<dbReference type="InterPro" id="IPR007890">
    <property type="entry name" value="CHASE2"/>
</dbReference>
<name>A0A382VI26_9ZZZZ</name>
<reference evidence="2" key="1">
    <citation type="submission" date="2018-05" db="EMBL/GenBank/DDBJ databases">
        <authorList>
            <person name="Lanie J.A."/>
            <person name="Ng W.-L."/>
            <person name="Kazmierczak K.M."/>
            <person name="Andrzejewski T.M."/>
            <person name="Davidsen T.M."/>
            <person name="Wayne K.J."/>
            <person name="Tettelin H."/>
            <person name="Glass J.I."/>
            <person name="Rusch D."/>
            <person name="Podicherti R."/>
            <person name="Tsui H.-C.T."/>
            <person name="Winkler M.E."/>
        </authorList>
    </citation>
    <scope>NUCLEOTIDE SEQUENCE</scope>
</reference>
<feature type="domain" description="CHASE2" evidence="1">
    <location>
        <begin position="4"/>
        <end position="55"/>
    </location>
</feature>
<dbReference type="EMBL" id="UINC01152065">
    <property type="protein sequence ID" value="SVD46040.1"/>
    <property type="molecule type" value="Genomic_DNA"/>
</dbReference>
<proteinExistence type="predicted"/>
<dbReference type="Pfam" id="PF05226">
    <property type="entry name" value="CHASE2"/>
    <property type="match status" value="1"/>
</dbReference>
<gene>
    <name evidence="2" type="ORF">METZ01_LOCUS398894</name>
</gene>